<dbReference type="Pfam" id="PF02666">
    <property type="entry name" value="PS_Dcarbxylase"/>
    <property type="match status" value="1"/>
</dbReference>
<dbReference type="AlphaFoldDB" id="A0A6I6JLC9"/>
<dbReference type="PANTHER" id="PTHR35809">
    <property type="entry name" value="ARCHAETIDYLSERINE DECARBOXYLASE PROENZYME-RELATED"/>
    <property type="match status" value="1"/>
</dbReference>
<dbReference type="GO" id="GO:0005886">
    <property type="term" value="C:plasma membrane"/>
    <property type="evidence" value="ECO:0007669"/>
    <property type="project" value="UniProtKB-SubCell"/>
</dbReference>
<evidence type="ECO:0000256" key="8">
    <source>
        <dbReference type="ARBA" id="ARBA00023239"/>
    </source>
</evidence>
<dbReference type="UniPathway" id="UPA00558">
    <property type="reaction ID" value="UER00616"/>
</dbReference>
<dbReference type="RefSeq" id="WP_158948736.1">
    <property type="nucleotide sequence ID" value="NZ_CP046400.1"/>
</dbReference>
<keyword evidence="6 11" id="KW-0865">Zymogen</keyword>
<name>A0A6I6JLC9_9BACT</name>
<keyword evidence="3 11" id="KW-0210">Decarboxylase</keyword>
<feature type="active site" description="Schiff-base intermediate with substrate; via pyruvic acid" evidence="11">
    <location>
        <position position="182"/>
    </location>
</feature>
<reference evidence="13 14" key="1">
    <citation type="submission" date="2019-11" db="EMBL/GenBank/DDBJ databases">
        <authorList>
            <person name="Zheng R.K."/>
            <person name="Sun C.M."/>
        </authorList>
    </citation>
    <scope>NUCLEOTIDE SEQUENCE [LARGE SCALE GENOMIC DNA]</scope>
    <source>
        <strain evidence="13 14">SRB007</strain>
    </source>
</reference>
<dbReference type="InterPro" id="IPR003817">
    <property type="entry name" value="PS_Dcarbxylase"/>
</dbReference>
<dbReference type="GO" id="GO:0004609">
    <property type="term" value="F:phosphatidylserine decarboxylase activity"/>
    <property type="evidence" value="ECO:0007669"/>
    <property type="project" value="UniProtKB-UniRule"/>
</dbReference>
<dbReference type="NCBIfam" id="NF003678">
    <property type="entry name" value="PRK05305.1-2"/>
    <property type="match status" value="1"/>
</dbReference>
<feature type="modified residue" description="Pyruvic acid (Ser); by autocatalysis" evidence="11">
    <location>
        <position position="182"/>
    </location>
</feature>
<gene>
    <name evidence="11" type="primary">psd</name>
    <name evidence="13" type="ORF">GM415_12690</name>
</gene>
<evidence type="ECO:0000256" key="11">
    <source>
        <dbReference type="HAMAP-Rule" id="MF_00664"/>
    </source>
</evidence>
<dbReference type="GO" id="GO:0006646">
    <property type="term" value="P:phosphatidylethanolamine biosynthetic process"/>
    <property type="evidence" value="ECO:0007669"/>
    <property type="project" value="UniProtKB-UniRule"/>
</dbReference>
<protein>
    <recommendedName>
        <fullName evidence="11">Phosphatidylserine decarboxylase proenzyme</fullName>
        <ecNumber evidence="11">4.1.1.65</ecNumber>
    </recommendedName>
    <component>
        <recommendedName>
            <fullName evidence="11">Phosphatidylserine decarboxylase alpha chain</fullName>
        </recommendedName>
    </component>
    <component>
        <recommendedName>
            <fullName evidence="11">Phosphatidylserine decarboxylase beta chain</fullName>
        </recommendedName>
    </component>
</protein>
<evidence type="ECO:0000256" key="4">
    <source>
        <dbReference type="ARBA" id="ARBA00023098"/>
    </source>
</evidence>
<evidence type="ECO:0000313" key="13">
    <source>
        <dbReference type="EMBL" id="QGY40947.1"/>
    </source>
</evidence>
<dbReference type="KEGG" id="psel:GM415_12690"/>
<keyword evidence="12" id="KW-0812">Transmembrane</keyword>
<comment type="PTM">
    <text evidence="11">Is synthesized initially as an inactive proenzyme. Formation of the active enzyme involves a self-maturation process in which the active site pyruvoyl group is generated from an internal serine residue via an autocatalytic post-translational modification. Two non-identical subunits are generated from the proenzyme in this reaction, and the pyruvate is formed at the N-terminus of the alpha chain, which is derived from the carboxyl end of the proenzyme. The post-translation cleavage follows an unusual pathway, termed non-hydrolytic serinolysis, in which the side chain hydroxyl group of the serine supplies its oxygen atom to form the C-terminus of the beta chain, while the remainder of the serine residue undergoes an oxidative deamination to produce ammonia and the pyruvoyl prosthetic group on the alpha chain.</text>
</comment>
<keyword evidence="10 11" id="KW-0670">Pyruvate</keyword>
<comment type="pathway">
    <text evidence="11">Phospholipid metabolism; phosphatidylethanolamine biosynthesis; phosphatidylethanolamine from CDP-diacylglycerol: step 2/2.</text>
</comment>
<evidence type="ECO:0000256" key="2">
    <source>
        <dbReference type="ARBA" id="ARBA00022516"/>
    </source>
</evidence>
<evidence type="ECO:0000256" key="7">
    <source>
        <dbReference type="ARBA" id="ARBA00023209"/>
    </source>
</evidence>
<dbReference type="NCBIfam" id="NF003685">
    <property type="entry name" value="PRK05305.2-5"/>
    <property type="match status" value="1"/>
</dbReference>
<dbReference type="EC" id="4.1.1.65" evidence="11"/>
<keyword evidence="7 11" id="KW-0594">Phospholipid biosynthesis</keyword>
<evidence type="ECO:0000256" key="10">
    <source>
        <dbReference type="ARBA" id="ARBA00023317"/>
    </source>
</evidence>
<dbReference type="Proteomes" id="UP000428328">
    <property type="component" value="Chromosome"/>
</dbReference>
<comment type="cofactor">
    <cofactor evidence="11">
        <name>pyruvate</name>
        <dbReference type="ChEBI" id="CHEBI:15361"/>
    </cofactor>
    <text evidence="11">Binds 1 pyruvoyl group covalently per subunit.</text>
</comment>
<organism evidence="13 14">
    <name type="scientific">Pseudodesulfovibrio cashew</name>
    <dbReference type="NCBI Taxonomy" id="2678688"/>
    <lineage>
        <taxon>Bacteria</taxon>
        <taxon>Pseudomonadati</taxon>
        <taxon>Thermodesulfobacteriota</taxon>
        <taxon>Desulfovibrionia</taxon>
        <taxon>Desulfovibrionales</taxon>
        <taxon>Desulfovibrionaceae</taxon>
    </lineage>
</organism>
<evidence type="ECO:0000256" key="5">
    <source>
        <dbReference type="ARBA" id="ARBA00023136"/>
    </source>
</evidence>
<evidence type="ECO:0000256" key="3">
    <source>
        <dbReference type="ARBA" id="ARBA00022793"/>
    </source>
</evidence>
<evidence type="ECO:0000256" key="12">
    <source>
        <dbReference type="SAM" id="Phobius"/>
    </source>
</evidence>
<evidence type="ECO:0000313" key="14">
    <source>
        <dbReference type="Proteomes" id="UP000428328"/>
    </source>
</evidence>
<evidence type="ECO:0000256" key="9">
    <source>
        <dbReference type="ARBA" id="ARBA00023264"/>
    </source>
</evidence>
<keyword evidence="4 11" id="KW-0443">Lipid metabolism</keyword>
<comment type="subcellular location">
    <subcellularLocation>
        <location evidence="11">Cell membrane</location>
        <topology evidence="11">Peripheral membrane protein</topology>
    </subcellularLocation>
</comment>
<evidence type="ECO:0000256" key="6">
    <source>
        <dbReference type="ARBA" id="ARBA00023145"/>
    </source>
</evidence>
<dbReference type="PANTHER" id="PTHR35809:SF1">
    <property type="entry name" value="ARCHAETIDYLSERINE DECARBOXYLASE PROENZYME-RELATED"/>
    <property type="match status" value="1"/>
</dbReference>
<comment type="subunit">
    <text evidence="11">Heterodimer of a large membrane-associated beta subunit and a small pyruvoyl-containing alpha subunit.</text>
</comment>
<dbReference type="EMBL" id="CP046400">
    <property type="protein sequence ID" value="QGY40947.1"/>
    <property type="molecule type" value="Genomic_DNA"/>
</dbReference>
<keyword evidence="2 11" id="KW-0444">Lipid biosynthesis</keyword>
<dbReference type="InterPro" id="IPR033175">
    <property type="entry name" value="PSD-A"/>
</dbReference>
<feature type="transmembrane region" description="Helical" evidence="12">
    <location>
        <begin position="12"/>
        <end position="45"/>
    </location>
</feature>
<keyword evidence="5 11" id="KW-0472">Membrane</keyword>
<sequence>MHKPSVGVALEGLPYIIISAFATLLFAVLDCWFMALLLLGLTCFIGHFFRDPERVGPENADAVCSPADGRVIKVARETDPVSGESRQVIAIFMNVFNVHVNRMPVSGKIELIRYIPGKFFNASFDKASEDNERNVVVVTGKGNQRFTMVQIAGLIARRIVCWAEPQDKLKRGERFGLIKFGSRVDLYIPDGYEPTVTIGQKVVAGETAVADKRKA</sequence>
<proteinExistence type="inferred from homology"/>
<accession>A0A6I6JLC9</accession>
<feature type="chain" id="PRO_5026395899" description="Phosphatidylserine decarboxylase alpha chain" evidence="11">
    <location>
        <begin position="182"/>
        <end position="215"/>
    </location>
</feature>
<keyword evidence="9 11" id="KW-1208">Phospholipid metabolism</keyword>
<dbReference type="HAMAP" id="MF_00664">
    <property type="entry name" value="PS_decarb_PSD_A"/>
    <property type="match status" value="1"/>
</dbReference>
<evidence type="ECO:0000256" key="1">
    <source>
        <dbReference type="ARBA" id="ARBA00022475"/>
    </source>
</evidence>
<keyword evidence="14" id="KW-1185">Reference proteome</keyword>
<comment type="function">
    <text evidence="11">Catalyzes the formation of phosphatidylethanolamine (PtdEtn) from phosphatidylserine (PtdSer).</text>
</comment>
<keyword evidence="1 11" id="KW-1003">Cell membrane</keyword>
<feature type="site" description="Cleavage (non-hydrolytic); by autocatalysis" evidence="11">
    <location>
        <begin position="181"/>
        <end position="182"/>
    </location>
</feature>
<comment type="catalytic activity">
    <reaction evidence="11">
        <text>a 1,2-diacyl-sn-glycero-3-phospho-L-serine + H(+) = a 1,2-diacyl-sn-glycero-3-phosphoethanolamine + CO2</text>
        <dbReference type="Rhea" id="RHEA:20828"/>
        <dbReference type="ChEBI" id="CHEBI:15378"/>
        <dbReference type="ChEBI" id="CHEBI:16526"/>
        <dbReference type="ChEBI" id="CHEBI:57262"/>
        <dbReference type="ChEBI" id="CHEBI:64612"/>
        <dbReference type="EC" id="4.1.1.65"/>
    </reaction>
</comment>
<keyword evidence="12" id="KW-1133">Transmembrane helix</keyword>
<keyword evidence="8 11" id="KW-0456">Lyase</keyword>
<feature type="chain" id="PRO_5026395900" description="Phosphatidylserine decarboxylase beta chain" evidence="11">
    <location>
        <begin position="1"/>
        <end position="181"/>
    </location>
</feature>
<comment type="similarity">
    <text evidence="11">Belongs to the phosphatidylserine decarboxylase family. PSD-A subfamily.</text>
</comment>